<protein>
    <submittedName>
        <fullName evidence="1">Uncharacterized protein</fullName>
    </submittedName>
</protein>
<comment type="caution">
    <text evidence="1">The sequence shown here is derived from an EMBL/GenBank/DDBJ whole genome shotgun (WGS) entry which is preliminary data.</text>
</comment>
<keyword evidence="2" id="KW-1185">Reference proteome</keyword>
<name>A0ACC1NTI4_9HYPO</name>
<dbReference type="EMBL" id="JANJQO010000119">
    <property type="protein sequence ID" value="KAJ2981648.1"/>
    <property type="molecule type" value="Genomic_DNA"/>
</dbReference>
<organism evidence="1 2">
    <name type="scientific">Zarea fungicola</name>
    <dbReference type="NCBI Taxonomy" id="93591"/>
    <lineage>
        <taxon>Eukaryota</taxon>
        <taxon>Fungi</taxon>
        <taxon>Dikarya</taxon>
        <taxon>Ascomycota</taxon>
        <taxon>Pezizomycotina</taxon>
        <taxon>Sordariomycetes</taxon>
        <taxon>Hypocreomycetidae</taxon>
        <taxon>Hypocreales</taxon>
        <taxon>Cordycipitaceae</taxon>
        <taxon>Zarea</taxon>
    </lineage>
</organism>
<gene>
    <name evidence="1" type="ORF">NQ176_g1894</name>
</gene>
<accession>A0ACC1NTI4</accession>
<sequence>MVFLANPAVSKAPISDESRAAFGGPSSPLWCRQLMVDSSLTPIEPNWPVQHDGRGNTLANSPLSTTLQASNMIQAWQALYRPRASSTSSATQLLADDKSPLTGESLCLFKLGNGVDSQESVADVDLTANIIRFSMRTATRLFNSEGDTACVLEFSIKYKNSMVMPGTYMVRTWLQRKTKNHEAWLQSEMLDGNNIVVAEAQAVFLDGTATSKL</sequence>
<reference evidence="1" key="1">
    <citation type="submission" date="2022-08" db="EMBL/GenBank/DDBJ databases">
        <title>Genome Sequence of Lecanicillium fungicola.</title>
        <authorList>
            <person name="Buettner E."/>
        </authorList>
    </citation>
    <scope>NUCLEOTIDE SEQUENCE</scope>
    <source>
        <strain evidence="1">Babe33</strain>
    </source>
</reference>
<dbReference type="Proteomes" id="UP001143910">
    <property type="component" value="Unassembled WGS sequence"/>
</dbReference>
<evidence type="ECO:0000313" key="2">
    <source>
        <dbReference type="Proteomes" id="UP001143910"/>
    </source>
</evidence>
<proteinExistence type="predicted"/>
<evidence type="ECO:0000313" key="1">
    <source>
        <dbReference type="EMBL" id="KAJ2981648.1"/>
    </source>
</evidence>